<keyword evidence="3 4" id="KW-0413">Isomerase</keyword>
<dbReference type="PANTHER" id="PTHR30511">
    <property type="entry name" value="ALANINE RACEMASE"/>
    <property type="match status" value="1"/>
</dbReference>
<dbReference type="SUPFAM" id="SSF51419">
    <property type="entry name" value="PLP-binding barrel"/>
    <property type="match status" value="1"/>
</dbReference>
<evidence type="ECO:0000256" key="1">
    <source>
        <dbReference type="ARBA" id="ARBA00001933"/>
    </source>
</evidence>
<evidence type="ECO:0000256" key="3">
    <source>
        <dbReference type="ARBA" id="ARBA00023235"/>
    </source>
</evidence>
<dbReference type="Gene3D" id="3.20.20.10">
    <property type="entry name" value="Alanine racemase"/>
    <property type="match status" value="1"/>
</dbReference>
<proteinExistence type="inferred from homology"/>
<accession>A0ABS4XUY5</accession>
<keyword evidence="2 4" id="KW-0663">Pyridoxal phosphate</keyword>
<dbReference type="Pfam" id="PF00842">
    <property type="entry name" value="Ala_racemase_C"/>
    <property type="match status" value="1"/>
</dbReference>
<dbReference type="HAMAP" id="MF_01201">
    <property type="entry name" value="Ala_racemase"/>
    <property type="match status" value="1"/>
</dbReference>
<comment type="caution">
    <text evidence="6">The sequence shown here is derived from an EMBL/GenBank/DDBJ whole genome shotgun (WGS) entry which is preliminary data.</text>
</comment>
<dbReference type="NCBIfam" id="TIGR00492">
    <property type="entry name" value="alr"/>
    <property type="match status" value="1"/>
</dbReference>
<reference evidence="6 7" key="1">
    <citation type="submission" date="2021-03" db="EMBL/GenBank/DDBJ databases">
        <title>Sequencing the genomes of 1000 actinobacteria strains.</title>
        <authorList>
            <person name="Klenk H.-P."/>
        </authorList>
    </citation>
    <scope>NUCLEOTIDE SEQUENCE [LARGE SCALE GENOMIC DNA]</scope>
    <source>
        <strain evidence="6 7">DSM 20168</strain>
    </source>
</reference>
<dbReference type="InterPro" id="IPR029066">
    <property type="entry name" value="PLP-binding_barrel"/>
</dbReference>
<evidence type="ECO:0000313" key="7">
    <source>
        <dbReference type="Proteomes" id="UP001195422"/>
    </source>
</evidence>
<gene>
    <name evidence="6" type="ORF">JOF39_003410</name>
</gene>
<evidence type="ECO:0000256" key="4">
    <source>
        <dbReference type="HAMAP-Rule" id="MF_01201"/>
    </source>
</evidence>
<feature type="modified residue" description="N6-(pyridoxal phosphate)lysine" evidence="4">
    <location>
        <position position="40"/>
    </location>
</feature>
<dbReference type="InterPro" id="IPR000821">
    <property type="entry name" value="Ala_racemase"/>
</dbReference>
<feature type="binding site" evidence="4">
    <location>
        <position position="137"/>
    </location>
    <ligand>
        <name>substrate</name>
    </ligand>
</feature>
<evidence type="ECO:0000259" key="5">
    <source>
        <dbReference type="SMART" id="SM01005"/>
    </source>
</evidence>
<dbReference type="InterPro" id="IPR011079">
    <property type="entry name" value="Ala_racemase_C"/>
</dbReference>
<feature type="active site" description="Proton acceptor; specific for L-alanine" evidence="4">
    <location>
        <position position="270"/>
    </location>
</feature>
<dbReference type="EMBL" id="JAGIOJ010000001">
    <property type="protein sequence ID" value="MBP2400329.1"/>
    <property type="molecule type" value="Genomic_DNA"/>
</dbReference>
<dbReference type="SUPFAM" id="SSF50621">
    <property type="entry name" value="Alanine racemase C-terminal domain-like"/>
    <property type="match status" value="1"/>
</dbReference>
<keyword evidence="7" id="KW-1185">Reference proteome</keyword>
<dbReference type="SMART" id="SM01005">
    <property type="entry name" value="Ala_racemase_C"/>
    <property type="match status" value="1"/>
</dbReference>
<dbReference type="RefSeq" id="WP_188948893.1">
    <property type="nucleotide sequence ID" value="NZ_BMPH01000010.1"/>
</dbReference>
<dbReference type="InterPro" id="IPR001608">
    <property type="entry name" value="Ala_racemase_N"/>
</dbReference>
<dbReference type="Proteomes" id="UP001195422">
    <property type="component" value="Unassembled WGS sequence"/>
</dbReference>
<dbReference type="InterPro" id="IPR009006">
    <property type="entry name" value="Ala_racemase/Decarboxylase_C"/>
</dbReference>
<evidence type="ECO:0000256" key="2">
    <source>
        <dbReference type="ARBA" id="ARBA00022898"/>
    </source>
</evidence>
<protein>
    <recommendedName>
        <fullName evidence="4">Alanine racemase</fullName>
        <ecNumber evidence="4">5.1.1.1</ecNumber>
    </recommendedName>
</protein>
<dbReference type="PROSITE" id="PS00395">
    <property type="entry name" value="ALANINE_RACEMASE"/>
    <property type="match status" value="1"/>
</dbReference>
<comment type="cofactor">
    <cofactor evidence="1 4">
        <name>pyridoxal 5'-phosphate</name>
        <dbReference type="ChEBI" id="CHEBI:597326"/>
    </cofactor>
</comment>
<name>A0ABS4XUY5_GLUPR</name>
<dbReference type="CDD" id="cd00430">
    <property type="entry name" value="PLPDE_III_AR"/>
    <property type="match status" value="1"/>
</dbReference>
<dbReference type="PRINTS" id="PR00992">
    <property type="entry name" value="ALARACEMASE"/>
</dbReference>
<dbReference type="GO" id="GO:0008784">
    <property type="term" value="F:alanine racemase activity"/>
    <property type="evidence" value="ECO:0007669"/>
    <property type="project" value="UniProtKB-EC"/>
</dbReference>
<dbReference type="PANTHER" id="PTHR30511:SF0">
    <property type="entry name" value="ALANINE RACEMASE, CATABOLIC-RELATED"/>
    <property type="match status" value="1"/>
</dbReference>
<dbReference type="Gene3D" id="2.40.37.10">
    <property type="entry name" value="Lyase, Ornithine Decarboxylase, Chain A, domain 1"/>
    <property type="match status" value="1"/>
</dbReference>
<feature type="binding site" evidence="4">
    <location>
        <position position="317"/>
    </location>
    <ligand>
        <name>substrate</name>
    </ligand>
</feature>
<feature type="active site" description="Proton acceptor; specific for D-alanine" evidence="4">
    <location>
        <position position="40"/>
    </location>
</feature>
<dbReference type="EC" id="5.1.1.1" evidence="4"/>
<comment type="function">
    <text evidence="4">Catalyzes the interconversion of L-alanine and D-alanine. May also act on other amino acids.</text>
</comment>
<feature type="domain" description="Alanine racemase C-terminal" evidence="5">
    <location>
        <begin position="249"/>
        <end position="375"/>
    </location>
</feature>
<comment type="catalytic activity">
    <reaction evidence="4">
        <text>L-alanine = D-alanine</text>
        <dbReference type="Rhea" id="RHEA:20249"/>
        <dbReference type="ChEBI" id="CHEBI:57416"/>
        <dbReference type="ChEBI" id="CHEBI:57972"/>
        <dbReference type="EC" id="5.1.1.1"/>
    </reaction>
</comment>
<dbReference type="InterPro" id="IPR020622">
    <property type="entry name" value="Ala_racemase_pyridoxalP-BS"/>
</dbReference>
<comment type="pathway">
    <text evidence="4">Amino-acid biosynthesis; D-alanine biosynthesis; D-alanine from L-alanine: step 1/1.</text>
</comment>
<evidence type="ECO:0000313" key="6">
    <source>
        <dbReference type="EMBL" id="MBP2400329.1"/>
    </source>
</evidence>
<sequence>MPSTSAPWERRAVIDLSAIRNNVKQVVDLVAPAAVMAVVKADGYGHGALQVATAALEAGAGWVGCAHVTEALALREAGLDAPMLAWLHTQDTPFDDAIEAGIDLGVSGWDLDAIAAAARRLQAPARIHLKVDTGLGRNGSTMADLPSLLQRASEYQEAGLLRVVGVFSHLAVADEPERPETDMQLAVFDEAIALVEAAGFDLEVRHIANTPGILSRPDSHHELVRLGLGLYGLSPFENESPDSFGLRPAMKLVTRVANVKKVPLNQGVSYGLSYHTAAETYLGLIPLGYADGLPRIATGAPVTINGKTYPVRGRIAMDQCVIDLGPDVDPADFLGAEAIIFGEGGQSVNTWAYAANTINYEVVTRISPRVPRYYVQGSWGEAGE</sequence>
<dbReference type="Pfam" id="PF01168">
    <property type="entry name" value="Ala_racemase_N"/>
    <property type="match status" value="1"/>
</dbReference>
<organism evidence="6 7">
    <name type="scientific">Glutamicibacter protophormiae</name>
    <name type="common">Brevibacterium protophormiae</name>
    <dbReference type="NCBI Taxonomy" id="37930"/>
    <lineage>
        <taxon>Bacteria</taxon>
        <taxon>Bacillati</taxon>
        <taxon>Actinomycetota</taxon>
        <taxon>Actinomycetes</taxon>
        <taxon>Micrococcales</taxon>
        <taxon>Micrococcaceae</taxon>
        <taxon>Glutamicibacter</taxon>
    </lineage>
</organism>
<comment type="similarity">
    <text evidence="4">Belongs to the alanine racemase family.</text>
</comment>